<dbReference type="GO" id="GO:0046872">
    <property type="term" value="F:metal ion binding"/>
    <property type="evidence" value="ECO:0007669"/>
    <property type="project" value="InterPro"/>
</dbReference>
<evidence type="ECO:0000313" key="3">
    <source>
        <dbReference type="EMBL" id="PSS23083.1"/>
    </source>
</evidence>
<dbReference type="SUPFAM" id="SSF46609">
    <property type="entry name" value="Fe,Mn superoxide dismutase (SOD), N-terminal domain"/>
    <property type="match status" value="1"/>
</dbReference>
<dbReference type="STRING" id="857342.A0A2T3B8A4"/>
<name>A0A2T3B8A4_AMORE</name>
<dbReference type="EMBL" id="KZ679008">
    <property type="protein sequence ID" value="PSS23083.1"/>
    <property type="molecule type" value="Genomic_DNA"/>
</dbReference>
<dbReference type="GO" id="GO:0005737">
    <property type="term" value="C:cytoplasm"/>
    <property type="evidence" value="ECO:0007669"/>
    <property type="project" value="TreeGrafter"/>
</dbReference>
<dbReference type="Pfam" id="PF02777">
    <property type="entry name" value="Sod_Fe_C"/>
    <property type="match status" value="2"/>
</dbReference>
<dbReference type="InterPro" id="IPR036314">
    <property type="entry name" value="SOD_C_sf"/>
</dbReference>
<evidence type="ECO:0000313" key="4">
    <source>
        <dbReference type="Proteomes" id="UP000241818"/>
    </source>
</evidence>
<dbReference type="GeneID" id="36569733"/>
<dbReference type="Proteomes" id="UP000241818">
    <property type="component" value="Unassembled WGS sequence"/>
</dbReference>
<dbReference type="PANTHER" id="PTHR43595">
    <property type="entry name" value="37S RIBOSOMAL PROTEIN S26, MITOCHONDRIAL"/>
    <property type="match status" value="1"/>
</dbReference>
<gene>
    <name evidence="3" type="ORF">M430DRAFT_116894</name>
</gene>
<feature type="domain" description="Manganese/iron superoxide dismutase C-terminal" evidence="2">
    <location>
        <begin position="228"/>
        <end position="273"/>
    </location>
</feature>
<keyword evidence="4" id="KW-1185">Reference proteome</keyword>
<reference evidence="3 4" key="1">
    <citation type="journal article" date="2018" name="New Phytol.">
        <title>Comparative genomics and transcriptomics depict ericoid mycorrhizal fungi as versatile saprotrophs and plant mutualists.</title>
        <authorList>
            <person name="Martino E."/>
            <person name="Morin E."/>
            <person name="Grelet G.A."/>
            <person name="Kuo A."/>
            <person name="Kohler A."/>
            <person name="Daghino S."/>
            <person name="Barry K.W."/>
            <person name="Cichocki N."/>
            <person name="Clum A."/>
            <person name="Dockter R.B."/>
            <person name="Hainaut M."/>
            <person name="Kuo R.C."/>
            <person name="LaButti K."/>
            <person name="Lindahl B.D."/>
            <person name="Lindquist E.A."/>
            <person name="Lipzen A."/>
            <person name="Khouja H.R."/>
            <person name="Magnuson J."/>
            <person name="Murat C."/>
            <person name="Ohm R.A."/>
            <person name="Singer S.W."/>
            <person name="Spatafora J.W."/>
            <person name="Wang M."/>
            <person name="Veneault-Fourrey C."/>
            <person name="Henrissat B."/>
            <person name="Grigoriev I.V."/>
            <person name="Martin F.M."/>
            <person name="Perotto S."/>
        </authorList>
    </citation>
    <scope>NUCLEOTIDE SEQUENCE [LARGE SCALE GENOMIC DNA]</scope>
    <source>
        <strain evidence="3 4">ATCC 22711</strain>
    </source>
</reference>
<dbReference type="AlphaFoldDB" id="A0A2T3B8A4"/>
<evidence type="ECO:0000259" key="2">
    <source>
        <dbReference type="Pfam" id="PF02777"/>
    </source>
</evidence>
<feature type="domain" description="Manganese/iron superoxide dismutase C-terminal" evidence="2">
    <location>
        <begin position="119"/>
        <end position="174"/>
    </location>
</feature>
<dbReference type="PANTHER" id="PTHR43595:SF2">
    <property type="entry name" value="SMALL RIBOSOMAL SUBUNIT PROTEIN MS42"/>
    <property type="match status" value="1"/>
</dbReference>
<dbReference type="RefSeq" id="XP_024723129.1">
    <property type="nucleotide sequence ID" value="XM_024861652.1"/>
</dbReference>
<sequence>MLRPTLIPRIGRSLTLRPFRRSLHQVPPLAHDFTNEGIPGLLGPAGFDMAWTQYQSLMVEKLNSLTVGGEYESKAPKDIAIKYARDPNSAPIFNYASMAHNNHFFFSCLSPTETVMPEPLKKELEASFSSIATLRQELIVTASSMFGPGFVWLVKHPLGRKYSILTTYLAGSPYPGAHHRRQPVDMNTEDNKSISDALRRTLRSDPVNTVGAHGAYAEKKLPPGGIDLVPVLCINTWEHVYLPDYGVGAFGVGGKRAYAERWWDRIDWAVVANHADVRGSGRFQT</sequence>
<dbReference type="InterPro" id="IPR036324">
    <property type="entry name" value="Mn/Fe_SOD_N_sf"/>
</dbReference>
<evidence type="ECO:0000256" key="1">
    <source>
        <dbReference type="ARBA" id="ARBA00037226"/>
    </source>
</evidence>
<dbReference type="Gene3D" id="3.55.40.20">
    <property type="entry name" value="Iron/manganese superoxide dismutase, C-terminal domain"/>
    <property type="match status" value="1"/>
</dbReference>
<organism evidence="3 4">
    <name type="scientific">Amorphotheca resinae ATCC 22711</name>
    <dbReference type="NCBI Taxonomy" id="857342"/>
    <lineage>
        <taxon>Eukaryota</taxon>
        <taxon>Fungi</taxon>
        <taxon>Dikarya</taxon>
        <taxon>Ascomycota</taxon>
        <taxon>Pezizomycotina</taxon>
        <taxon>Leotiomycetes</taxon>
        <taxon>Helotiales</taxon>
        <taxon>Amorphothecaceae</taxon>
        <taxon>Amorphotheca</taxon>
    </lineage>
</organism>
<dbReference type="SUPFAM" id="SSF54719">
    <property type="entry name" value="Fe,Mn superoxide dismutase (SOD), C-terminal domain"/>
    <property type="match status" value="1"/>
</dbReference>
<accession>A0A2T3B8A4</accession>
<protein>
    <recommendedName>
        <fullName evidence="2">Manganese/iron superoxide dismutase C-terminal domain-containing protein</fullName>
    </recommendedName>
</protein>
<comment type="function">
    <text evidence="1">Component of the mitochondrial ribosome (mitoribosome), a dedicated translation machinery responsible for the synthesis of mitochondrial genome-encoded proteins, including at least some of the essential transmembrane subunits of the mitochondrial respiratory chain. The mitoribosomes are attached to the mitochondrial inner membrane and translation products are cotranslationally integrated into the membrane.</text>
</comment>
<proteinExistence type="predicted"/>
<dbReference type="InParanoid" id="A0A2T3B8A4"/>
<dbReference type="InterPro" id="IPR019832">
    <property type="entry name" value="Mn/Fe_SOD_C"/>
</dbReference>
<dbReference type="OrthoDB" id="275227at2759"/>
<dbReference type="FunCoup" id="A0A2T3B8A4">
    <property type="interactions" value="111"/>
</dbReference>
<dbReference type="GO" id="GO:0004784">
    <property type="term" value="F:superoxide dismutase activity"/>
    <property type="evidence" value="ECO:0007669"/>
    <property type="project" value="InterPro"/>
</dbReference>